<gene>
    <name evidence="1" type="ORF">BJ981_002524</name>
</gene>
<dbReference type="RefSeq" id="WP_184611040.1">
    <property type="nucleotide sequence ID" value="NZ_BOOS01000079.1"/>
</dbReference>
<sequence length="91" mass="10307">MDDDPLFESVRQIINLRDPEGLLEAGAPLDEYDSEVKDLVVLVRGKEVITADSVAAVFDRWFGGSFWTAHRPTEVDQVATELESMRRRLQS</sequence>
<dbReference type="InterPro" id="IPR023162">
    <property type="entry name" value="Apc36109-like_dom_sf"/>
</dbReference>
<accession>A0A7W8Z3P8</accession>
<dbReference type="Gene3D" id="1.10.340.20">
    <property type="entry name" value="Apc36109-like domain"/>
    <property type="match status" value="1"/>
</dbReference>
<evidence type="ECO:0000313" key="1">
    <source>
        <dbReference type="EMBL" id="MBB5626825.1"/>
    </source>
</evidence>
<dbReference type="Proteomes" id="UP000588112">
    <property type="component" value="Unassembled WGS sequence"/>
</dbReference>
<dbReference type="EMBL" id="JACHBR010000001">
    <property type="protein sequence ID" value="MBB5626825.1"/>
    <property type="molecule type" value="Genomic_DNA"/>
</dbReference>
<reference evidence="1 2" key="1">
    <citation type="submission" date="2020-08" db="EMBL/GenBank/DDBJ databases">
        <title>Sequencing the genomes of 1000 actinobacteria strains.</title>
        <authorList>
            <person name="Klenk H.-P."/>
        </authorList>
    </citation>
    <scope>NUCLEOTIDE SEQUENCE [LARGE SCALE GENOMIC DNA]</scope>
    <source>
        <strain evidence="1 2">DSM 45790</strain>
    </source>
</reference>
<organism evidence="1 2">
    <name type="scientific">Sphaerisporangium krabiense</name>
    <dbReference type="NCBI Taxonomy" id="763782"/>
    <lineage>
        <taxon>Bacteria</taxon>
        <taxon>Bacillati</taxon>
        <taxon>Actinomycetota</taxon>
        <taxon>Actinomycetes</taxon>
        <taxon>Streptosporangiales</taxon>
        <taxon>Streptosporangiaceae</taxon>
        <taxon>Sphaerisporangium</taxon>
    </lineage>
</organism>
<keyword evidence="2" id="KW-1185">Reference proteome</keyword>
<evidence type="ECO:0000313" key="2">
    <source>
        <dbReference type="Proteomes" id="UP000588112"/>
    </source>
</evidence>
<proteinExistence type="predicted"/>
<protein>
    <submittedName>
        <fullName evidence="1">Uncharacterized protein</fullName>
    </submittedName>
</protein>
<comment type="caution">
    <text evidence="1">The sequence shown here is derived from an EMBL/GenBank/DDBJ whole genome shotgun (WGS) entry which is preliminary data.</text>
</comment>
<name>A0A7W8Z3P8_9ACTN</name>
<dbReference type="AlphaFoldDB" id="A0A7W8Z3P8"/>